<dbReference type="KEGG" id="mlac:CP520_03075"/>
<keyword evidence="9" id="KW-0548">Nucleotidyltransferase</keyword>
<keyword evidence="2 9" id="KW-0235">DNA replication</keyword>
<comment type="catalytic activity">
    <reaction evidence="8 9">
        <text>DNA(n) + a 2'-deoxyribonucleoside 5'-triphosphate = DNA(n+1) + diphosphate</text>
        <dbReference type="Rhea" id="RHEA:22508"/>
        <dbReference type="Rhea" id="RHEA-COMP:17339"/>
        <dbReference type="Rhea" id="RHEA-COMP:17340"/>
        <dbReference type="ChEBI" id="CHEBI:33019"/>
        <dbReference type="ChEBI" id="CHEBI:61560"/>
        <dbReference type="ChEBI" id="CHEBI:173112"/>
        <dbReference type="EC" id="2.7.7.7"/>
    </reaction>
</comment>
<dbReference type="SMART" id="SM00382">
    <property type="entry name" value="AAA"/>
    <property type="match status" value="1"/>
</dbReference>
<dbReference type="InterPro" id="IPR050238">
    <property type="entry name" value="DNA_Rep/Repair_Clamp_Loader"/>
</dbReference>
<dbReference type="EMBL" id="CP023668">
    <property type="protein sequence ID" value="ATG97696.1"/>
    <property type="molecule type" value="Genomic_DNA"/>
</dbReference>
<dbReference type="OrthoDB" id="9810148at2"/>
<comment type="function">
    <text evidence="9">DNA polymerase III is a complex, multichain enzyme responsible for most of the replicative synthesis in bacteria. This DNA polymerase also exhibits 3' to 5' exonuclease activity.</text>
</comment>
<comment type="subunit">
    <text evidence="9">DNA polymerase III contains a core (composed of alpha, epsilon and theta chains) that associates with a tau subunit. This core dimerizes to form the POLIII' complex. PolIII' associates with the gamma complex (composed of gamma, delta, delta', psi and chi chains) and with the beta chain to form the complete DNA polymerase III complex.</text>
</comment>
<keyword evidence="6 9" id="KW-0067">ATP-binding</keyword>
<dbReference type="GO" id="GO:0003887">
    <property type="term" value="F:DNA-directed DNA polymerase activity"/>
    <property type="evidence" value="ECO:0007669"/>
    <property type="project" value="UniProtKB-KW"/>
</dbReference>
<evidence type="ECO:0000256" key="2">
    <source>
        <dbReference type="ARBA" id="ARBA00022705"/>
    </source>
</evidence>
<dbReference type="SUPFAM" id="SSF52540">
    <property type="entry name" value="P-loop containing nucleoside triphosphate hydrolases"/>
    <property type="match status" value="1"/>
</dbReference>
<dbReference type="NCBIfam" id="NF004046">
    <property type="entry name" value="PRK05563.1"/>
    <property type="match status" value="1"/>
</dbReference>
<dbReference type="PANTHER" id="PTHR11669">
    <property type="entry name" value="REPLICATION FACTOR C / DNA POLYMERASE III GAMMA-TAU SUBUNIT"/>
    <property type="match status" value="1"/>
</dbReference>
<dbReference type="InterPro" id="IPR012763">
    <property type="entry name" value="DNA_pol_III_sug/sutau_N"/>
</dbReference>
<sequence>MEKHNSLYRTYRPSNFKDVAGHKNIVEILTSELKNNSFGHAYLFAGQRGTGKTSIARILAKAINCQNLQDGNPCDECDNCVSFNQNQFPDIYEIDAASNNGVDEIRNITNAVQTLPIAGKYKVYIIDEVHMLSKAAFNALLKTLEEPPAHVVFILATTEYDKIPQTIISRCQTFSFKKISNDALKERINFIAKEEGYTITEEAANEIYSLSEGSLRDALNVLEQLMIISNDTKNIDINKVKEIFYVATKDEKVNIIKNVINGEYTTIIDYFEKNKQQGMNFDVLTLALIKIIKELIEFKLTGDSKLLEDINEDDAQEFKNVPIEKLFTIADNLTDAYIKTKNNTASFDYILLSILKSIDNKDKKISIDTKPNVNEIEKPVVKFEQIPAIDNELIIATKAVQEPAMAIEEEPIELNQDDSFEEIEKNTEKTIASESPEDESLTFDSLSFTAETKAVIDANKIANNKNELIETQSEKAKKVANKTHIKYLISDLINVLMGVIEDKRPELRHELTDKIDSIFEVDDSDEFINKDKANSLASFFNTKVTAANNNEIIIITDTNSQADLINHELLNDSFRKELNNLLGQEYVVYAISANYWKESKITFSELKKQNLLPIYSREDVKNFYLNNKNVINGKNSEEDKELLKNASKLFDLDDINFGE</sequence>
<evidence type="ECO:0000256" key="8">
    <source>
        <dbReference type="ARBA" id="ARBA00049244"/>
    </source>
</evidence>
<evidence type="ECO:0000256" key="4">
    <source>
        <dbReference type="ARBA" id="ARBA00022741"/>
    </source>
</evidence>
<dbReference type="GO" id="GO:0009360">
    <property type="term" value="C:DNA polymerase III complex"/>
    <property type="evidence" value="ECO:0007669"/>
    <property type="project" value="InterPro"/>
</dbReference>
<dbReference type="Pfam" id="PF12169">
    <property type="entry name" value="DNA_pol3_gamma3"/>
    <property type="match status" value="1"/>
</dbReference>
<dbReference type="CDD" id="cd00009">
    <property type="entry name" value="AAA"/>
    <property type="match status" value="1"/>
</dbReference>
<dbReference type="AlphaFoldDB" id="A0A291ISK9"/>
<dbReference type="GO" id="GO:0006261">
    <property type="term" value="P:DNA-templated DNA replication"/>
    <property type="evidence" value="ECO:0007669"/>
    <property type="project" value="TreeGrafter"/>
</dbReference>
<dbReference type="InterPro" id="IPR022754">
    <property type="entry name" value="DNA_pol_III_gamma-3"/>
</dbReference>
<evidence type="ECO:0000256" key="7">
    <source>
        <dbReference type="ARBA" id="ARBA00022932"/>
    </source>
</evidence>
<keyword evidence="5" id="KW-0862">Zinc</keyword>
<protein>
    <recommendedName>
        <fullName evidence="9">DNA polymerase III subunit gamma/tau</fullName>
        <ecNumber evidence="9">2.7.7.7</ecNumber>
    </recommendedName>
</protein>
<dbReference type="Gene3D" id="1.10.8.60">
    <property type="match status" value="1"/>
</dbReference>
<accession>A0A291ISK9</accession>
<evidence type="ECO:0000256" key="6">
    <source>
        <dbReference type="ARBA" id="ARBA00022840"/>
    </source>
</evidence>
<dbReference type="EC" id="2.7.7.7" evidence="9"/>
<evidence type="ECO:0000256" key="5">
    <source>
        <dbReference type="ARBA" id="ARBA00022833"/>
    </source>
</evidence>
<organism evidence="10 11">
    <name type="scientific">Mesoplasma lactucae ATCC 49193</name>
    <dbReference type="NCBI Taxonomy" id="81460"/>
    <lineage>
        <taxon>Bacteria</taxon>
        <taxon>Bacillati</taxon>
        <taxon>Mycoplasmatota</taxon>
        <taxon>Mollicutes</taxon>
        <taxon>Entomoplasmatales</taxon>
        <taxon>Entomoplasmataceae</taxon>
        <taxon>Mesoplasma</taxon>
    </lineage>
</organism>
<name>A0A291ISK9_9MOLU</name>
<keyword evidence="7 9" id="KW-0239">DNA-directed DNA polymerase</keyword>
<dbReference type="Proteomes" id="UP000232227">
    <property type="component" value="Chromosome"/>
</dbReference>
<proteinExistence type="inferred from homology"/>
<keyword evidence="9" id="KW-0808">Transferase</keyword>
<dbReference type="PANTHER" id="PTHR11669:SF0">
    <property type="entry name" value="PROTEIN STICHEL-LIKE 2"/>
    <property type="match status" value="1"/>
</dbReference>
<gene>
    <name evidence="9" type="primary">dnaX</name>
    <name evidence="10" type="ORF">CP520_03075</name>
</gene>
<keyword evidence="3" id="KW-0479">Metal-binding</keyword>
<evidence type="ECO:0000256" key="1">
    <source>
        <dbReference type="ARBA" id="ARBA00006360"/>
    </source>
</evidence>
<keyword evidence="4 9" id="KW-0547">Nucleotide-binding</keyword>
<dbReference type="PRINTS" id="PR00300">
    <property type="entry name" value="CLPPROTEASEA"/>
</dbReference>
<dbReference type="Pfam" id="PF13177">
    <property type="entry name" value="DNA_pol3_delta2"/>
    <property type="match status" value="1"/>
</dbReference>
<dbReference type="GO" id="GO:0046872">
    <property type="term" value="F:metal ion binding"/>
    <property type="evidence" value="ECO:0007669"/>
    <property type="project" value="UniProtKB-KW"/>
</dbReference>
<dbReference type="NCBIfam" id="TIGR02397">
    <property type="entry name" value="dnaX_nterm"/>
    <property type="match status" value="1"/>
</dbReference>
<evidence type="ECO:0000313" key="10">
    <source>
        <dbReference type="EMBL" id="ATG97696.1"/>
    </source>
</evidence>
<evidence type="ECO:0000313" key="11">
    <source>
        <dbReference type="Proteomes" id="UP000232227"/>
    </source>
</evidence>
<dbReference type="InterPro" id="IPR027417">
    <property type="entry name" value="P-loop_NTPase"/>
</dbReference>
<comment type="similarity">
    <text evidence="1 9">Belongs to the DnaX/STICHEL family.</text>
</comment>
<dbReference type="InterPro" id="IPR003593">
    <property type="entry name" value="AAA+_ATPase"/>
</dbReference>
<dbReference type="RefSeq" id="WP_096862984.1">
    <property type="nucleotide sequence ID" value="NZ_CP023668.1"/>
</dbReference>
<reference evidence="10 11" key="1">
    <citation type="submission" date="2017-09" db="EMBL/GenBank/DDBJ databases">
        <title>SPAdes assembly of the Mesoplasma lactucae genome.</title>
        <authorList>
            <person name="Knight T.F."/>
            <person name="Rubinstein R."/>
            <person name="Citino T."/>
        </authorList>
    </citation>
    <scope>NUCLEOTIDE SEQUENCE [LARGE SCALE GENOMIC DNA]</scope>
    <source>
        <strain evidence="10 11">831-C4</strain>
    </source>
</reference>
<dbReference type="InterPro" id="IPR001270">
    <property type="entry name" value="ClpA/B"/>
</dbReference>
<keyword evidence="11" id="KW-1185">Reference proteome</keyword>
<dbReference type="Gene3D" id="3.40.50.300">
    <property type="entry name" value="P-loop containing nucleotide triphosphate hydrolases"/>
    <property type="match status" value="1"/>
</dbReference>
<dbReference type="GO" id="GO:0005524">
    <property type="term" value="F:ATP binding"/>
    <property type="evidence" value="ECO:0007669"/>
    <property type="project" value="UniProtKB-KW"/>
</dbReference>
<evidence type="ECO:0000256" key="3">
    <source>
        <dbReference type="ARBA" id="ARBA00022723"/>
    </source>
</evidence>
<evidence type="ECO:0000256" key="9">
    <source>
        <dbReference type="RuleBase" id="RU364063"/>
    </source>
</evidence>
<dbReference type="FunFam" id="3.40.50.300:FF:000014">
    <property type="entry name" value="DNA polymerase III subunit gamma/tau"/>
    <property type="match status" value="1"/>
</dbReference>